<dbReference type="Proteomes" id="UP000247233">
    <property type="component" value="Unassembled WGS sequence"/>
</dbReference>
<dbReference type="GeneID" id="37070088"/>
<dbReference type="Gene3D" id="3.40.50.150">
    <property type="entry name" value="Vaccinia Virus protein VP39"/>
    <property type="match status" value="1"/>
</dbReference>
<proteinExistence type="predicted"/>
<gene>
    <name evidence="2" type="ORF">BO70DRAFT_427005</name>
</gene>
<dbReference type="GO" id="GO:0032259">
    <property type="term" value="P:methylation"/>
    <property type="evidence" value="ECO:0007669"/>
    <property type="project" value="UniProtKB-KW"/>
</dbReference>
<dbReference type="RefSeq" id="XP_025401699.1">
    <property type="nucleotide sequence ID" value="XM_025547851.1"/>
</dbReference>
<dbReference type="OrthoDB" id="2013972at2759"/>
<dbReference type="PANTHER" id="PTHR43591">
    <property type="entry name" value="METHYLTRANSFERASE"/>
    <property type="match status" value="1"/>
</dbReference>
<feature type="region of interest" description="Disordered" evidence="1">
    <location>
        <begin position="1"/>
        <end position="26"/>
    </location>
</feature>
<dbReference type="GO" id="GO:0008168">
    <property type="term" value="F:methyltransferase activity"/>
    <property type="evidence" value="ECO:0007669"/>
    <property type="project" value="UniProtKB-KW"/>
</dbReference>
<evidence type="ECO:0000313" key="3">
    <source>
        <dbReference type="Proteomes" id="UP000247233"/>
    </source>
</evidence>
<protein>
    <submittedName>
        <fullName evidence="2">S-adenosyl-L-methionine-dependent methyltransferase</fullName>
    </submittedName>
</protein>
<comment type="caution">
    <text evidence="2">The sequence shown here is derived from an EMBL/GenBank/DDBJ whole genome shotgun (WGS) entry which is preliminary data.</text>
</comment>
<dbReference type="EMBL" id="MSFL01000005">
    <property type="protein sequence ID" value="PWY88163.1"/>
    <property type="molecule type" value="Genomic_DNA"/>
</dbReference>
<keyword evidence="3" id="KW-1185">Reference proteome</keyword>
<keyword evidence="2" id="KW-0489">Methyltransferase</keyword>
<name>A0A317WP39_9EURO</name>
<evidence type="ECO:0000313" key="2">
    <source>
        <dbReference type="EMBL" id="PWY88163.1"/>
    </source>
</evidence>
<dbReference type="AlphaFoldDB" id="A0A317WP39"/>
<dbReference type="STRING" id="1448321.A0A317WP39"/>
<dbReference type="CDD" id="cd02440">
    <property type="entry name" value="AdoMet_MTases"/>
    <property type="match status" value="1"/>
</dbReference>
<evidence type="ECO:0000256" key="1">
    <source>
        <dbReference type="SAM" id="MobiDB-lite"/>
    </source>
</evidence>
<feature type="compositionally biased region" description="Basic and acidic residues" evidence="1">
    <location>
        <begin position="343"/>
        <end position="355"/>
    </location>
</feature>
<reference evidence="2 3" key="1">
    <citation type="submission" date="2016-12" db="EMBL/GenBank/DDBJ databases">
        <title>The genomes of Aspergillus section Nigri reveals drivers in fungal speciation.</title>
        <authorList>
            <consortium name="DOE Joint Genome Institute"/>
            <person name="Vesth T.C."/>
            <person name="Nybo J."/>
            <person name="Theobald S."/>
            <person name="Brandl J."/>
            <person name="Frisvad J.C."/>
            <person name="Nielsen K.F."/>
            <person name="Lyhne E.K."/>
            <person name="Kogle M.E."/>
            <person name="Kuo A."/>
            <person name="Riley R."/>
            <person name="Clum A."/>
            <person name="Nolan M."/>
            <person name="Lipzen A."/>
            <person name="Salamov A."/>
            <person name="Henrissat B."/>
            <person name="Wiebenga A."/>
            <person name="De Vries R.P."/>
            <person name="Grigoriev I.V."/>
            <person name="Mortensen U.H."/>
            <person name="Andersen M.R."/>
            <person name="Baker S.E."/>
        </authorList>
    </citation>
    <scope>NUCLEOTIDE SEQUENCE [LARGE SCALE GENOMIC DNA]</scope>
    <source>
        <strain evidence="2 3">CBS 117.55</strain>
    </source>
</reference>
<sequence length="369" mass="41112">MSTAADHQPSRPSPADPPAIIVPEDSDADMMEGSGDYYAADTESYATSLSSSVFNFNFVNGRRFHSYQEGRYKFPNDEREQGRLNTLHHIFKLLMGGKLFLAPIDTEKPLRVLDIGTGTGMWAIEVGDAFPRLQWIVGNDLSPIQPTTVPPNVCFEVDDVEVSWPPRKPFDFIHARYMGGSIGDWPGLFKQAYEQLAPGGWIEFQEFSHIPGYSQDNSVPADNSVGRLYDLIEEGCNLMGRPATIGDKLPLFAADAGFINIQHQVFPIPMGAWPKDPHMKEIGAMNMLALLDGLEAFSIILFTQVLGWRPEEVTVFLAKVRQDTMKKGVHLLSNFNVMYAQKPLDETPEETKAEDATAEGEREEGDKPE</sequence>
<keyword evidence="2" id="KW-0808">Transferase</keyword>
<organism evidence="2 3">
    <name type="scientific">Aspergillus heteromorphus CBS 117.55</name>
    <dbReference type="NCBI Taxonomy" id="1448321"/>
    <lineage>
        <taxon>Eukaryota</taxon>
        <taxon>Fungi</taxon>
        <taxon>Dikarya</taxon>
        <taxon>Ascomycota</taxon>
        <taxon>Pezizomycotina</taxon>
        <taxon>Eurotiomycetes</taxon>
        <taxon>Eurotiomycetidae</taxon>
        <taxon>Eurotiales</taxon>
        <taxon>Aspergillaceae</taxon>
        <taxon>Aspergillus</taxon>
        <taxon>Aspergillus subgen. Circumdati</taxon>
    </lineage>
</organism>
<dbReference type="VEuPathDB" id="FungiDB:BO70DRAFT_427005"/>
<feature type="region of interest" description="Disordered" evidence="1">
    <location>
        <begin position="342"/>
        <end position="369"/>
    </location>
</feature>
<dbReference type="InterPro" id="IPR029063">
    <property type="entry name" value="SAM-dependent_MTases_sf"/>
</dbReference>
<accession>A0A317WP39</accession>
<dbReference type="Pfam" id="PF13489">
    <property type="entry name" value="Methyltransf_23"/>
    <property type="match status" value="1"/>
</dbReference>
<dbReference type="PANTHER" id="PTHR43591:SF10">
    <property type="entry name" value="ABC TRANSMEMBRANE TYPE-1 DOMAIN-CONTAINING PROTEIN-RELATED"/>
    <property type="match status" value="1"/>
</dbReference>
<dbReference type="SUPFAM" id="SSF53335">
    <property type="entry name" value="S-adenosyl-L-methionine-dependent methyltransferases"/>
    <property type="match status" value="1"/>
</dbReference>